<comment type="caution">
    <text evidence="9">The sequence shown here is derived from an EMBL/GenBank/DDBJ whole genome shotgun (WGS) entry which is preliminary data.</text>
</comment>
<dbReference type="SUPFAM" id="SSF88946">
    <property type="entry name" value="Sigma2 domain of RNA polymerase sigma factors"/>
    <property type="match status" value="1"/>
</dbReference>
<dbReference type="RefSeq" id="WP_161138635.1">
    <property type="nucleotide sequence ID" value="NZ_SPKJ01000002.1"/>
</dbReference>
<dbReference type="InterPro" id="IPR013324">
    <property type="entry name" value="RNA_pol_sigma_r3/r4-like"/>
</dbReference>
<dbReference type="GO" id="GO:0006352">
    <property type="term" value="P:DNA-templated transcription initiation"/>
    <property type="evidence" value="ECO:0007669"/>
    <property type="project" value="InterPro"/>
</dbReference>
<dbReference type="InterPro" id="IPR007627">
    <property type="entry name" value="RNA_pol_sigma70_r2"/>
</dbReference>
<dbReference type="InterPro" id="IPR036388">
    <property type="entry name" value="WH-like_DNA-bd_sf"/>
</dbReference>
<dbReference type="SUPFAM" id="SSF88659">
    <property type="entry name" value="Sigma3 and sigma4 domains of RNA polymerase sigma factors"/>
    <property type="match status" value="1"/>
</dbReference>
<gene>
    <name evidence="9" type="ORF">E4O86_00910</name>
</gene>
<dbReference type="PANTHER" id="PTHR43133">
    <property type="entry name" value="RNA POLYMERASE ECF-TYPE SIGMA FACTO"/>
    <property type="match status" value="1"/>
</dbReference>
<evidence type="ECO:0000313" key="9">
    <source>
        <dbReference type="EMBL" id="MYZ46285.1"/>
    </source>
</evidence>
<name>A0A964T0X9_9HYPH</name>
<dbReference type="PANTHER" id="PTHR43133:SF8">
    <property type="entry name" value="RNA POLYMERASE SIGMA FACTOR HI_1459-RELATED"/>
    <property type="match status" value="1"/>
</dbReference>
<sequence length="238" mass="26364">MPALSCNQFPASETAALDDTVSRRLSECRGEFFRFFRRRLDRREDAEDALQDFCLKVIRAARKPDHHEKIDAWLGRILRNTLTDHYRRRAARQRAEAAYRREIEGTVSEVDADQDGLPCCCLHDALPTLRPDYAEILRRADLDEEPRERIAADLGLTANNLGVRLHRARRALRKKLEDCCPTCRDGGFGDCSCDAARENDGPTPCAGGRNGNAAAASVSETAIRPASGSVVGSNAALP</sequence>
<dbReference type="InterPro" id="IPR039425">
    <property type="entry name" value="RNA_pol_sigma-70-like"/>
</dbReference>
<dbReference type="GO" id="GO:0003677">
    <property type="term" value="F:DNA binding"/>
    <property type="evidence" value="ECO:0007669"/>
    <property type="project" value="UniProtKB-KW"/>
</dbReference>
<dbReference type="InterPro" id="IPR014284">
    <property type="entry name" value="RNA_pol_sigma-70_dom"/>
</dbReference>
<dbReference type="NCBIfam" id="TIGR02937">
    <property type="entry name" value="sigma70-ECF"/>
    <property type="match status" value="1"/>
</dbReference>
<organism evidence="9 10">
    <name type="scientific">Propylenella binzhouense</name>
    <dbReference type="NCBI Taxonomy" id="2555902"/>
    <lineage>
        <taxon>Bacteria</taxon>
        <taxon>Pseudomonadati</taxon>
        <taxon>Pseudomonadota</taxon>
        <taxon>Alphaproteobacteria</taxon>
        <taxon>Hyphomicrobiales</taxon>
        <taxon>Propylenellaceae</taxon>
        <taxon>Propylenella</taxon>
    </lineage>
</organism>
<dbReference type="Gene3D" id="1.10.1740.10">
    <property type="match status" value="1"/>
</dbReference>
<dbReference type="Pfam" id="PF04542">
    <property type="entry name" value="Sigma70_r2"/>
    <property type="match status" value="1"/>
</dbReference>
<evidence type="ECO:0000256" key="2">
    <source>
        <dbReference type="ARBA" id="ARBA00023015"/>
    </source>
</evidence>
<comment type="similarity">
    <text evidence="1">Belongs to the sigma-70 factor family. ECF subfamily.</text>
</comment>
<keyword evidence="5" id="KW-0804">Transcription</keyword>
<keyword evidence="3" id="KW-0731">Sigma factor</keyword>
<dbReference type="GO" id="GO:0016987">
    <property type="term" value="F:sigma factor activity"/>
    <property type="evidence" value="ECO:0007669"/>
    <property type="project" value="UniProtKB-KW"/>
</dbReference>
<dbReference type="Pfam" id="PF08281">
    <property type="entry name" value="Sigma70_r4_2"/>
    <property type="match status" value="1"/>
</dbReference>
<keyword evidence="10" id="KW-1185">Reference proteome</keyword>
<proteinExistence type="inferred from homology"/>
<dbReference type="EMBL" id="SPKJ01000002">
    <property type="protein sequence ID" value="MYZ46285.1"/>
    <property type="molecule type" value="Genomic_DNA"/>
</dbReference>
<reference evidence="9" key="1">
    <citation type="submission" date="2019-03" db="EMBL/GenBank/DDBJ databases">
        <title>Afifella sp. nov., isolated from activated sludge.</title>
        <authorList>
            <person name="Li Q."/>
            <person name="Liu Y."/>
        </authorList>
    </citation>
    <scope>NUCLEOTIDE SEQUENCE</scope>
    <source>
        <strain evidence="9">L72</strain>
    </source>
</reference>
<dbReference type="AlphaFoldDB" id="A0A964T0X9"/>
<evidence type="ECO:0000259" key="8">
    <source>
        <dbReference type="Pfam" id="PF08281"/>
    </source>
</evidence>
<dbReference type="OrthoDB" id="9780299at2"/>
<evidence type="ECO:0000256" key="1">
    <source>
        <dbReference type="ARBA" id="ARBA00010641"/>
    </source>
</evidence>
<evidence type="ECO:0000259" key="7">
    <source>
        <dbReference type="Pfam" id="PF04542"/>
    </source>
</evidence>
<evidence type="ECO:0000313" key="10">
    <source>
        <dbReference type="Proteomes" id="UP000773614"/>
    </source>
</evidence>
<feature type="region of interest" description="Disordered" evidence="6">
    <location>
        <begin position="218"/>
        <end position="238"/>
    </location>
</feature>
<keyword evidence="4" id="KW-0238">DNA-binding</keyword>
<evidence type="ECO:0000256" key="3">
    <source>
        <dbReference type="ARBA" id="ARBA00023082"/>
    </source>
</evidence>
<evidence type="ECO:0000256" key="6">
    <source>
        <dbReference type="SAM" id="MobiDB-lite"/>
    </source>
</evidence>
<keyword evidence="2" id="KW-0805">Transcription regulation</keyword>
<dbReference type="Proteomes" id="UP000773614">
    <property type="component" value="Unassembled WGS sequence"/>
</dbReference>
<accession>A0A964T0X9</accession>
<protein>
    <submittedName>
        <fullName evidence="9">Sigma-70 family RNA polymerase sigma factor</fullName>
    </submittedName>
</protein>
<feature type="domain" description="RNA polymerase sigma factor 70 region 4 type 2" evidence="8">
    <location>
        <begin position="121"/>
        <end position="172"/>
    </location>
</feature>
<feature type="domain" description="RNA polymerase sigma-70 region 2" evidence="7">
    <location>
        <begin position="31"/>
        <end position="90"/>
    </location>
</feature>
<dbReference type="InterPro" id="IPR013249">
    <property type="entry name" value="RNA_pol_sigma70_r4_t2"/>
</dbReference>
<evidence type="ECO:0000256" key="4">
    <source>
        <dbReference type="ARBA" id="ARBA00023125"/>
    </source>
</evidence>
<evidence type="ECO:0000256" key="5">
    <source>
        <dbReference type="ARBA" id="ARBA00023163"/>
    </source>
</evidence>
<dbReference type="InterPro" id="IPR013325">
    <property type="entry name" value="RNA_pol_sigma_r2"/>
</dbReference>
<dbReference type="Gene3D" id="1.10.10.10">
    <property type="entry name" value="Winged helix-like DNA-binding domain superfamily/Winged helix DNA-binding domain"/>
    <property type="match status" value="1"/>
</dbReference>